<evidence type="ECO:0000313" key="1">
    <source>
        <dbReference type="EMBL" id="HIV09025.1"/>
    </source>
</evidence>
<gene>
    <name evidence="1" type="ORF">IAC79_02780</name>
</gene>
<evidence type="ECO:0008006" key="3">
    <source>
        <dbReference type="Google" id="ProtNLM"/>
    </source>
</evidence>
<dbReference type="Gene3D" id="1.25.40.10">
    <property type="entry name" value="Tetratricopeptide repeat domain"/>
    <property type="match status" value="2"/>
</dbReference>
<reference evidence="1" key="1">
    <citation type="submission" date="2020-10" db="EMBL/GenBank/DDBJ databases">
        <authorList>
            <person name="Gilroy R."/>
        </authorList>
    </citation>
    <scope>NUCLEOTIDE SEQUENCE</scope>
    <source>
        <strain evidence="1">35461</strain>
    </source>
</reference>
<dbReference type="AlphaFoldDB" id="A0A9D1T235"/>
<dbReference type="SUPFAM" id="SSF48452">
    <property type="entry name" value="TPR-like"/>
    <property type="match status" value="2"/>
</dbReference>
<protein>
    <recommendedName>
        <fullName evidence="3">Tetratricopeptide repeat protein</fullName>
    </recommendedName>
</protein>
<reference evidence="1" key="2">
    <citation type="journal article" date="2021" name="PeerJ">
        <title>Extensive microbial diversity within the chicken gut microbiome revealed by metagenomics and culture.</title>
        <authorList>
            <person name="Gilroy R."/>
            <person name="Ravi A."/>
            <person name="Getino M."/>
            <person name="Pursley I."/>
            <person name="Horton D.L."/>
            <person name="Alikhan N.F."/>
            <person name="Baker D."/>
            <person name="Gharbi K."/>
            <person name="Hall N."/>
            <person name="Watson M."/>
            <person name="Adriaenssens E.M."/>
            <person name="Foster-Nyarko E."/>
            <person name="Jarju S."/>
            <person name="Secka A."/>
            <person name="Antonio M."/>
            <person name="Oren A."/>
            <person name="Chaudhuri R.R."/>
            <person name="La Ragione R."/>
            <person name="Hildebrand F."/>
            <person name="Pallen M.J."/>
        </authorList>
    </citation>
    <scope>NUCLEOTIDE SEQUENCE</scope>
    <source>
        <strain evidence="1">35461</strain>
    </source>
</reference>
<sequence>MSFDRESRMWAPLWLMCAAVVLFPATTLAEAAPGSLEAEIEYIDALSNNGYPDFTEAVIEAAQKKWPDAGGVLKAAQIRAQLSGGKQDEVAKEIAKRPDQNSLETGLLKLELARSYYAYSKFAEADKIYADFFKRFTKVPDSAKRSYVNAALTYVQMLNKLDRAKDCLPYYKLAMEQAPDEEIQLFVRADYLKALLAQAELLQGGEREKLLKDADAIANQMVWRQDPYFGDAINGLAHVKMLRGDVKGAQEMIKNYLKTLMDIHEEYKKNDPDGSKGILRMSPLPQCRYLIGSMLYKEAQAEIAKDKPDEERIKNLLLGERDPKTRKRNGQGALNHLVNVYTNYPESQSAAAAGEAMNAIVKIIKDRYDTVVKFSTTPEQDAKVRQAQYVEADVKFDSGDWKGAAEAYSRVISRYGLNAEALPRLGKMIQCYVRGGTQGSTLSPDAEMNARTVALAVAEGFSGVPDRRLRDAAGSEVGRIADFFGEVGLKQLQREVNGAFFRYYPSHPDAARRQLDNAQVLAKSETAGDVDQAIRILTEIKDKATEPSQFDVRRSALAQLIAIHSPSGARPDVVAELKCATELVTHFKQAAKPGIVGASAQLSLAAAYQHAGDTYRKAKNTKGATLTYTRAAQTYEELIAELAKPDSRFVTTAEERAKVPTFVSQAQIYRGYCLQRIPATGDEAADKARRDEALACYTDLLKRNPKDALAPHALLQVGTILSGNDDVAGARRALDQLRKEFPESKEAKNAIPMLAAALASSGRTKQAAETYAEMFGNTAAYSTAQFMDAARALDEAGQYGLAVQACDIVLKSGAAAYETAAMLLRTRTLNSAALEAKDDATAAENATKAYLQLEALMEKYGRTTVAIDAELALVTDVAPTVIGLLPKSPALCEAVVFKGTPKDDRPADAQAARNALISEVKNAVKFVTAQRKDYVTAAQLNLAVAQVAEKGFVAARDNGAEPEALREAAGSALNAYTVAMSPGVNPETRQVVPVDDPAVTGYVQAAYVGYIRLAGERARLGADDADRKAFFGDVVTFGNDYLAKFPNGKDAGYVKTQVQIAAQND</sequence>
<dbReference type="Proteomes" id="UP000886845">
    <property type="component" value="Unassembled WGS sequence"/>
</dbReference>
<accession>A0A9D1T235</accession>
<dbReference type="InterPro" id="IPR011990">
    <property type="entry name" value="TPR-like_helical_dom_sf"/>
</dbReference>
<organism evidence="1 2">
    <name type="scientific">Candidatus Spyradenecus faecavium</name>
    <dbReference type="NCBI Taxonomy" id="2840947"/>
    <lineage>
        <taxon>Bacteria</taxon>
        <taxon>Pseudomonadati</taxon>
        <taxon>Lentisphaerota</taxon>
        <taxon>Lentisphaeria</taxon>
        <taxon>Lentisphaerales</taxon>
        <taxon>Lentisphaeraceae</taxon>
        <taxon>Lentisphaeraceae incertae sedis</taxon>
        <taxon>Candidatus Spyradenecus</taxon>
    </lineage>
</organism>
<name>A0A9D1T235_9BACT</name>
<dbReference type="EMBL" id="DVOR01000089">
    <property type="protein sequence ID" value="HIV09025.1"/>
    <property type="molecule type" value="Genomic_DNA"/>
</dbReference>
<evidence type="ECO:0000313" key="2">
    <source>
        <dbReference type="Proteomes" id="UP000886845"/>
    </source>
</evidence>
<comment type="caution">
    <text evidence="1">The sequence shown here is derived from an EMBL/GenBank/DDBJ whole genome shotgun (WGS) entry which is preliminary data.</text>
</comment>
<proteinExistence type="predicted"/>